<evidence type="ECO:0000313" key="1">
    <source>
        <dbReference type="EMBL" id="CAJ1952706.1"/>
    </source>
</evidence>
<proteinExistence type="predicted"/>
<reference evidence="1" key="1">
    <citation type="submission" date="2023-10" db="EMBL/GenBank/DDBJ databases">
        <authorList>
            <person name="Domelevo Entfellner J.-B."/>
        </authorList>
    </citation>
    <scope>NUCLEOTIDE SEQUENCE</scope>
</reference>
<dbReference type="Gramene" id="rna-AYBTSS11_LOCUS15443">
    <property type="protein sequence ID" value="CAJ1952706.1"/>
    <property type="gene ID" value="gene-AYBTSS11_LOCUS15443"/>
</dbReference>
<organism evidence="1 2">
    <name type="scientific">Sphenostylis stenocarpa</name>
    <dbReference type="NCBI Taxonomy" id="92480"/>
    <lineage>
        <taxon>Eukaryota</taxon>
        <taxon>Viridiplantae</taxon>
        <taxon>Streptophyta</taxon>
        <taxon>Embryophyta</taxon>
        <taxon>Tracheophyta</taxon>
        <taxon>Spermatophyta</taxon>
        <taxon>Magnoliopsida</taxon>
        <taxon>eudicotyledons</taxon>
        <taxon>Gunneridae</taxon>
        <taxon>Pentapetalae</taxon>
        <taxon>rosids</taxon>
        <taxon>fabids</taxon>
        <taxon>Fabales</taxon>
        <taxon>Fabaceae</taxon>
        <taxon>Papilionoideae</taxon>
        <taxon>50 kb inversion clade</taxon>
        <taxon>NPAAA clade</taxon>
        <taxon>indigoferoid/millettioid clade</taxon>
        <taxon>Phaseoleae</taxon>
        <taxon>Sphenostylis</taxon>
    </lineage>
</organism>
<sequence>MTSMKSKPYAIRGYARGILLCLAGVDGLRLPTLGEPLENLQSVPDLLYAFEDSASLSFITPKSRSTPNFLPLLIALDIFQLTTPILKHPSFIRKHVAVKIISKAKICDGLPVEDVIREDLSSRNSGASAINFWEKPNIGAECALYGATTGAFRKFSDGQWVHALCSIH</sequence>
<dbReference type="AlphaFoldDB" id="A0AA86SPL8"/>
<evidence type="ECO:0000313" key="2">
    <source>
        <dbReference type="Proteomes" id="UP001189624"/>
    </source>
</evidence>
<protein>
    <submittedName>
        <fullName evidence="1">Uncharacterized protein</fullName>
    </submittedName>
</protein>
<gene>
    <name evidence="1" type="ORF">AYBTSS11_LOCUS15443</name>
</gene>
<name>A0AA86SPL8_9FABA</name>
<dbReference type="Proteomes" id="UP001189624">
    <property type="component" value="Chromosome 4"/>
</dbReference>
<dbReference type="EMBL" id="OY731401">
    <property type="protein sequence ID" value="CAJ1952706.1"/>
    <property type="molecule type" value="Genomic_DNA"/>
</dbReference>
<keyword evidence="2" id="KW-1185">Reference proteome</keyword>
<accession>A0AA86SPL8</accession>